<evidence type="ECO:0000313" key="3">
    <source>
        <dbReference type="Proteomes" id="UP001595698"/>
    </source>
</evidence>
<reference evidence="3" key="1">
    <citation type="journal article" date="2019" name="Int. J. Syst. Evol. Microbiol.">
        <title>The Global Catalogue of Microorganisms (GCM) 10K type strain sequencing project: providing services to taxonomists for standard genome sequencing and annotation.</title>
        <authorList>
            <consortium name="The Broad Institute Genomics Platform"/>
            <consortium name="The Broad Institute Genome Sequencing Center for Infectious Disease"/>
            <person name="Wu L."/>
            <person name="Ma J."/>
        </authorList>
    </citation>
    <scope>NUCLEOTIDE SEQUENCE [LARGE SCALE GENOMIC DNA]</scope>
    <source>
        <strain evidence="3">TBRC 7912</strain>
    </source>
</reference>
<organism evidence="2 3">
    <name type="scientific">Streptosporangium jomthongense</name>
    <dbReference type="NCBI Taxonomy" id="1193683"/>
    <lineage>
        <taxon>Bacteria</taxon>
        <taxon>Bacillati</taxon>
        <taxon>Actinomycetota</taxon>
        <taxon>Actinomycetes</taxon>
        <taxon>Streptosporangiales</taxon>
        <taxon>Streptosporangiaceae</taxon>
        <taxon>Streptosporangium</taxon>
    </lineage>
</organism>
<dbReference type="InterPro" id="IPR001173">
    <property type="entry name" value="Glyco_trans_2-like"/>
</dbReference>
<dbReference type="Proteomes" id="UP001595698">
    <property type="component" value="Unassembled WGS sequence"/>
</dbReference>
<dbReference type="EMBL" id="JBHSBC010000023">
    <property type="protein sequence ID" value="MFC3983148.1"/>
    <property type="molecule type" value="Genomic_DNA"/>
</dbReference>
<dbReference type="PANTHER" id="PTHR43685:SF2">
    <property type="entry name" value="GLYCOSYLTRANSFERASE 2-LIKE DOMAIN-CONTAINING PROTEIN"/>
    <property type="match status" value="1"/>
</dbReference>
<gene>
    <name evidence="2" type="ORF">ACFOYY_23650</name>
</gene>
<dbReference type="CDD" id="cd00761">
    <property type="entry name" value="Glyco_tranf_GTA_type"/>
    <property type="match status" value="1"/>
</dbReference>
<dbReference type="Pfam" id="PF00535">
    <property type="entry name" value="Glycos_transf_2"/>
    <property type="match status" value="1"/>
</dbReference>
<dbReference type="Gene3D" id="3.90.550.10">
    <property type="entry name" value="Spore Coat Polysaccharide Biosynthesis Protein SpsA, Chain A"/>
    <property type="match status" value="1"/>
</dbReference>
<dbReference type="SUPFAM" id="SSF53448">
    <property type="entry name" value="Nucleotide-diphospho-sugar transferases"/>
    <property type="match status" value="1"/>
</dbReference>
<dbReference type="InterPro" id="IPR029044">
    <property type="entry name" value="Nucleotide-diphossugar_trans"/>
</dbReference>
<sequence length="299" mass="34244">MVDSDTLVSIGLPVRNGADRLEGVIRSVLAQDHLNIELLICDNASTDGTEELCRELARSDERIVYRRHPENIGLLNNFMYAGRNARGTFFRWIGDDDRLESHYVSTTLRAFAADERLILVTTQMSYTDPEGTTSTGAYEGSGLLSDDPVDRFAEMLRLLNESHLLIDPLYGLMRREPVMSIPRRNMLREDEVFATKLALAGPWGHVHEVLAHRHWKHESMNVISGRLGVPGWQVHFSTTLQYMEILHWLREADLGLTEEQRRRARAAARQMYTRRQRRVVSRRSRKLVRLATGALRPGN</sequence>
<evidence type="ECO:0000313" key="2">
    <source>
        <dbReference type="EMBL" id="MFC3983148.1"/>
    </source>
</evidence>
<feature type="domain" description="Glycosyltransferase 2-like" evidence="1">
    <location>
        <begin position="9"/>
        <end position="135"/>
    </location>
</feature>
<evidence type="ECO:0000259" key="1">
    <source>
        <dbReference type="Pfam" id="PF00535"/>
    </source>
</evidence>
<accession>A0ABV8F6N8</accession>
<comment type="caution">
    <text evidence="2">The sequence shown here is derived from an EMBL/GenBank/DDBJ whole genome shotgun (WGS) entry which is preliminary data.</text>
</comment>
<protein>
    <submittedName>
        <fullName evidence="2">Glycosyltransferase family 2 protein</fullName>
    </submittedName>
</protein>
<keyword evidence="3" id="KW-1185">Reference proteome</keyword>
<name>A0ABV8F6N8_9ACTN</name>
<dbReference type="PANTHER" id="PTHR43685">
    <property type="entry name" value="GLYCOSYLTRANSFERASE"/>
    <property type="match status" value="1"/>
</dbReference>
<dbReference type="InterPro" id="IPR050834">
    <property type="entry name" value="Glycosyltransf_2"/>
</dbReference>
<proteinExistence type="predicted"/>
<dbReference type="RefSeq" id="WP_386192079.1">
    <property type="nucleotide sequence ID" value="NZ_JBHSBC010000023.1"/>
</dbReference>